<keyword evidence="2" id="KW-0732">Signal</keyword>
<feature type="chain" id="PRO_5047135705" evidence="2">
    <location>
        <begin position="25"/>
        <end position="645"/>
    </location>
</feature>
<feature type="region of interest" description="Disordered" evidence="1">
    <location>
        <begin position="611"/>
        <end position="645"/>
    </location>
</feature>
<keyword evidence="5" id="KW-1185">Reference proteome</keyword>
<organism evidence="4 5">
    <name type="scientific">Pseudonocardia humida</name>
    <dbReference type="NCBI Taxonomy" id="2800819"/>
    <lineage>
        <taxon>Bacteria</taxon>
        <taxon>Bacillati</taxon>
        <taxon>Actinomycetota</taxon>
        <taxon>Actinomycetes</taxon>
        <taxon>Pseudonocardiales</taxon>
        <taxon>Pseudonocardiaceae</taxon>
        <taxon>Pseudonocardia</taxon>
    </lineage>
</organism>
<accession>A0ABT0ZWY5</accession>
<protein>
    <submittedName>
        <fullName evidence="4">TPM domain-containing protein</fullName>
    </submittedName>
</protein>
<evidence type="ECO:0000256" key="2">
    <source>
        <dbReference type="SAM" id="SignalP"/>
    </source>
</evidence>
<sequence length="645" mass="66474">MRKLSLLGAVLAVLAVTGAGTAPAEPPFRLADRVTDRAGVLDPTATAQVREATARLAERRGYDLFVVFVDSFDGLDGQEWADDAAERSQLGVEDVLFAVAVDDRAYGLSVADDFPESETRVDDVRSQDVEPRLREDDWAGAAVALAEGLGTGGGVPVGVLAIGGAALVGGGAYLVARRRRAAREKPTTAPVAPGPAPDAPPDEFPGVSTADLAYRASAALIAIDEAVRTSEQELAAAKGHFGEEAVAGFTAALEQSRADMLAAFEVRQRLDDDEPEDEPTQRAMYGEILRACTRADERLDAQVEAFDQLRDLEAKAPEYVAGLAERLAAVTADLPRAEAAWTALRARYADAATAPVAGNLDRARALLIAAETEVAQARAELTGAGPTVAVVSGRAAEDAITQARTLLDGIPRRDAELTEATAQVPAAAAELDQDLAEARAMGPDLAPAAARAEAAAATARSAVDGDRPDPITALRLLDEAGAALDQALAEAKADRDRDRHAAAALEQARLTARSAVSAAEDFIATRRGAVGSRARTRLSEAQRHLALAGGGDPVAALAEAQRADSLAQEALRLARDDVAGWREPGPTVGGGLAADLGSLVLGGILSGAVRGAGRPGRSGGSRGGFSPGSFGGSGTRGRRGGGGRF</sequence>
<dbReference type="Proteomes" id="UP001165283">
    <property type="component" value="Unassembled WGS sequence"/>
</dbReference>
<feature type="compositionally biased region" description="Gly residues" evidence="1">
    <location>
        <begin position="613"/>
        <end position="635"/>
    </location>
</feature>
<feature type="signal peptide" evidence="2">
    <location>
        <begin position="1"/>
        <end position="24"/>
    </location>
</feature>
<evidence type="ECO:0000313" key="5">
    <source>
        <dbReference type="Proteomes" id="UP001165283"/>
    </source>
</evidence>
<dbReference type="Pfam" id="PF04536">
    <property type="entry name" value="TPM_phosphatase"/>
    <property type="match status" value="1"/>
</dbReference>
<feature type="compositionally biased region" description="Basic residues" evidence="1">
    <location>
        <begin position="636"/>
        <end position="645"/>
    </location>
</feature>
<dbReference type="Gene3D" id="3.10.310.50">
    <property type="match status" value="1"/>
</dbReference>
<evidence type="ECO:0000259" key="3">
    <source>
        <dbReference type="Pfam" id="PF04536"/>
    </source>
</evidence>
<name>A0ABT0ZWY5_9PSEU</name>
<reference evidence="4" key="1">
    <citation type="submission" date="2021-04" db="EMBL/GenBank/DDBJ databases">
        <title>Pseudonocardia sp. nov., isolated from sandy soil of mangrove forest.</title>
        <authorList>
            <person name="Zan Z."/>
            <person name="Huang R."/>
            <person name="Liu W."/>
        </authorList>
    </citation>
    <scope>NUCLEOTIDE SEQUENCE</scope>
    <source>
        <strain evidence="4">S2-4</strain>
    </source>
</reference>
<evidence type="ECO:0000256" key="1">
    <source>
        <dbReference type="SAM" id="MobiDB-lite"/>
    </source>
</evidence>
<evidence type="ECO:0000313" key="4">
    <source>
        <dbReference type="EMBL" id="MCO1655257.1"/>
    </source>
</evidence>
<dbReference type="RefSeq" id="WP_252437034.1">
    <property type="nucleotide sequence ID" value="NZ_JAGSOV010000020.1"/>
</dbReference>
<proteinExistence type="predicted"/>
<dbReference type="EMBL" id="JAGSOV010000020">
    <property type="protein sequence ID" value="MCO1655257.1"/>
    <property type="molecule type" value="Genomic_DNA"/>
</dbReference>
<feature type="domain" description="TPM" evidence="3">
    <location>
        <begin position="34"/>
        <end position="150"/>
    </location>
</feature>
<comment type="caution">
    <text evidence="4">The sequence shown here is derived from an EMBL/GenBank/DDBJ whole genome shotgun (WGS) entry which is preliminary data.</text>
</comment>
<gene>
    <name evidence="4" type="ORF">KDL28_09340</name>
</gene>
<dbReference type="InterPro" id="IPR007621">
    <property type="entry name" value="TPM_dom"/>
</dbReference>